<dbReference type="AlphaFoldDB" id="A0A383EW34"/>
<evidence type="ECO:0000256" key="1">
    <source>
        <dbReference type="SAM" id="Phobius"/>
    </source>
</evidence>
<feature type="transmembrane region" description="Helical" evidence="1">
    <location>
        <begin position="12"/>
        <end position="29"/>
    </location>
</feature>
<accession>A0A383EW34</accession>
<proteinExistence type="predicted"/>
<feature type="non-terminal residue" evidence="2">
    <location>
        <position position="145"/>
    </location>
</feature>
<feature type="non-terminal residue" evidence="2">
    <location>
        <position position="1"/>
    </location>
</feature>
<name>A0A383EW34_9ZZZZ</name>
<organism evidence="2">
    <name type="scientific">marine metagenome</name>
    <dbReference type="NCBI Taxonomy" id="408172"/>
    <lineage>
        <taxon>unclassified sequences</taxon>
        <taxon>metagenomes</taxon>
        <taxon>ecological metagenomes</taxon>
    </lineage>
</organism>
<protein>
    <submittedName>
        <fullName evidence="2">Uncharacterized protein</fullName>
    </submittedName>
</protein>
<feature type="transmembrane region" description="Helical" evidence="1">
    <location>
        <begin position="35"/>
        <end position="54"/>
    </location>
</feature>
<dbReference type="EMBL" id="UINC01228908">
    <property type="protein sequence ID" value="SVE60425.1"/>
    <property type="molecule type" value="Genomic_DNA"/>
</dbReference>
<keyword evidence="1" id="KW-0472">Membrane</keyword>
<feature type="transmembrane region" description="Helical" evidence="1">
    <location>
        <begin position="94"/>
        <end position="111"/>
    </location>
</feature>
<feature type="transmembrane region" description="Helical" evidence="1">
    <location>
        <begin position="118"/>
        <end position="139"/>
    </location>
</feature>
<keyword evidence="1" id="KW-1133">Transmembrane helix</keyword>
<reference evidence="2" key="1">
    <citation type="submission" date="2018-05" db="EMBL/GenBank/DDBJ databases">
        <authorList>
            <person name="Lanie J.A."/>
            <person name="Ng W.-L."/>
            <person name="Kazmierczak K.M."/>
            <person name="Andrzejewski T.M."/>
            <person name="Davidsen T.M."/>
            <person name="Wayne K.J."/>
            <person name="Tettelin H."/>
            <person name="Glass J.I."/>
            <person name="Rusch D."/>
            <person name="Podicherti R."/>
            <person name="Tsui H.-C.T."/>
            <person name="Winkler M.E."/>
        </authorList>
    </citation>
    <scope>NUCLEOTIDE SEQUENCE</scope>
</reference>
<gene>
    <name evidence="2" type="ORF">METZ01_LOCUS513279</name>
</gene>
<feature type="transmembrane region" description="Helical" evidence="1">
    <location>
        <begin position="66"/>
        <end position="88"/>
    </location>
</feature>
<keyword evidence="1" id="KW-0812">Transmembrane</keyword>
<evidence type="ECO:0000313" key="2">
    <source>
        <dbReference type="EMBL" id="SVE60425.1"/>
    </source>
</evidence>
<sequence length="145" mass="15570">VQAVKRPKAATLYVSILVTLLPLLIVPGIDEFALLPRLALFLSLTLIFSVYVLFYSEGMRALPRGIILGILSFWAILAASALWATNPVRSTVDLAKHVPAFVMCVLLARSLSKDSISIVATCHAAVGLLVSVIGIAEYFDVSPFG</sequence>